<proteinExistence type="predicted"/>
<evidence type="ECO:0000313" key="1">
    <source>
        <dbReference type="Ensembl" id="ENSCCNP00000016248.1"/>
    </source>
</evidence>
<protein>
    <submittedName>
        <fullName evidence="1">Uncharacterized protein</fullName>
    </submittedName>
</protein>
<reference evidence="1" key="1">
    <citation type="submission" date="2023-09" db="UniProtKB">
        <authorList>
            <consortium name="Ensembl"/>
        </authorList>
    </citation>
    <scope>IDENTIFICATION</scope>
</reference>
<sequence>MMKLRFPTRNLLNSTNRNRIVSSNTLQVRYHNSILFSHTYLPRRKLQLNFPIPSCQWSFHILYLPIYTRRMRDLLWILHLHRNMKHCSFPSPLHI</sequence>
<dbReference type="AlphaFoldDB" id="A0A8C0ZT28"/>
<name>A0A8C0ZT28_CASCN</name>
<organism evidence="1">
    <name type="scientific">Castor canadensis</name>
    <name type="common">American beaver</name>
    <dbReference type="NCBI Taxonomy" id="51338"/>
    <lineage>
        <taxon>Eukaryota</taxon>
        <taxon>Metazoa</taxon>
        <taxon>Chordata</taxon>
        <taxon>Craniata</taxon>
        <taxon>Vertebrata</taxon>
        <taxon>Euteleostomi</taxon>
        <taxon>Mammalia</taxon>
        <taxon>Eutheria</taxon>
        <taxon>Euarchontoglires</taxon>
        <taxon>Glires</taxon>
        <taxon>Rodentia</taxon>
        <taxon>Castorimorpha</taxon>
        <taxon>Castoridae</taxon>
        <taxon>Castor</taxon>
    </lineage>
</organism>
<dbReference type="Ensembl" id="ENSCCNT00000021186.1">
    <property type="protein sequence ID" value="ENSCCNP00000016248.1"/>
    <property type="gene ID" value="ENSCCNG00000016568.1"/>
</dbReference>
<accession>A0A8C0ZT28</accession>